<reference evidence="2 3" key="1">
    <citation type="submission" date="2023-01" db="EMBL/GenBank/DDBJ databases">
        <title>Psychrosphaera sp. nov., isolated from marine algae.</title>
        <authorList>
            <person name="Bayburt H."/>
            <person name="Choi B.J."/>
            <person name="Kim J.M."/>
            <person name="Choi D.G."/>
            <person name="Jeon C.O."/>
        </authorList>
    </citation>
    <scope>NUCLEOTIDE SEQUENCE [LARGE SCALE GENOMIC DNA]</scope>
    <source>
        <strain evidence="2 3">G1-22</strain>
    </source>
</reference>
<dbReference type="PANTHER" id="PTHR42732">
    <property type="entry name" value="BETA-GALACTOSIDASE"/>
    <property type="match status" value="1"/>
</dbReference>
<evidence type="ECO:0000313" key="2">
    <source>
        <dbReference type="EMBL" id="MDC2888815.1"/>
    </source>
</evidence>
<accession>A0ABT5FDV1</accession>
<comment type="caution">
    <text evidence="2">The sequence shown here is derived from an EMBL/GenBank/DDBJ whole genome shotgun (WGS) entry which is preliminary data.</text>
</comment>
<keyword evidence="3" id="KW-1185">Reference proteome</keyword>
<keyword evidence="1" id="KW-0732">Signal</keyword>
<protein>
    <recommendedName>
        <fullName evidence="4">Beta-galactosidase</fullName>
    </recommendedName>
</protein>
<feature type="chain" id="PRO_5045250087" description="Beta-galactosidase" evidence="1">
    <location>
        <begin position="24"/>
        <end position="98"/>
    </location>
</feature>
<dbReference type="InterPro" id="IPR008979">
    <property type="entry name" value="Galactose-bd-like_sf"/>
</dbReference>
<dbReference type="Gene3D" id="2.60.120.260">
    <property type="entry name" value="Galactose-binding domain-like"/>
    <property type="match status" value="1"/>
</dbReference>
<feature type="signal peptide" evidence="1">
    <location>
        <begin position="1"/>
        <end position="23"/>
    </location>
</feature>
<evidence type="ECO:0000256" key="1">
    <source>
        <dbReference type="SAM" id="SignalP"/>
    </source>
</evidence>
<organism evidence="2 3">
    <name type="scientific">Psychrosphaera algicola</name>
    <dbReference type="NCBI Taxonomy" id="3023714"/>
    <lineage>
        <taxon>Bacteria</taxon>
        <taxon>Pseudomonadati</taxon>
        <taxon>Pseudomonadota</taxon>
        <taxon>Gammaproteobacteria</taxon>
        <taxon>Alteromonadales</taxon>
        <taxon>Pseudoalteromonadaceae</taxon>
        <taxon>Psychrosphaera</taxon>
    </lineage>
</organism>
<sequence>MNLFTKYRFVLFVLAIISSHINAARLHIDLNQNWKFSLSGSDAATSPTFDDSDWKTVNVPHDWAFNKGISIDGQQGDKGGYFDGGLGWYRQSFDVSKS</sequence>
<dbReference type="InterPro" id="IPR051913">
    <property type="entry name" value="GH2_Domain-Containing"/>
</dbReference>
<dbReference type="RefSeq" id="WP_272180384.1">
    <property type="nucleotide sequence ID" value="NZ_JAQOMS010000002.1"/>
</dbReference>
<dbReference type="EMBL" id="JAQOMS010000002">
    <property type="protein sequence ID" value="MDC2888815.1"/>
    <property type="molecule type" value="Genomic_DNA"/>
</dbReference>
<proteinExistence type="predicted"/>
<dbReference type="SUPFAM" id="SSF49785">
    <property type="entry name" value="Galactose-binding domain-like"/>
    <property type="match status" value="1"/>
</dbReference>
<evidence type="ECO:0008006" key="4">
    <source>
        <dbReference type="Google" id="ProtNLM"/>
    </source>
</evidence>
<dbReference type="PANTHER" id="PTHR42732:SF1">
    <property type="entry name" value="BETA-MANNOSIDASE"/>
    <property type="match status" value="1"/>
</dbReference>
<dbReference type="Proteomes" id="UP001528411">
    <property type="component" value="Unassembled WGS sequence"/>
</dbReference>
<evidence type="ECO:0000313" key="3">
    <source>
        <dbReference type="Proteomes" id="UP001528411"/>
    </source>
</evidence>
<gene>
    <name evidence="2" type="ORF">PN838_08535</name>
</gene>
<name>A0ABT5FDV1_9GAMM</name>